<comment type="caution">
    <text evidence="8">The sequence shown here is derived from an EMBL/GenBank/DDBJ whole genome shotgun (WGS) entry which is preliminary data.</text>
</comment>
<dbReference type="FunFam" id="3.50.50.60:FF:000042">
    <property type="entry name" value="Dimethylaniline monooxygenase [N-oxide-forming]"/>
    <property type="match status" value="1"/>
</dbReference>
<protein>
    <submittedName>
        <fullName evidence="8">Flavin containing monooxygenase 9</fullName>
    </submittedName>
</protein>
<evidence type="ECO:0000256" key="5">
    <source>
        <dbReference type="SAM" id="MobiDB-lite"/>
    </source>
</evidence>
<dbReference type="InterPro" id="IPR020946">
    <property type="entry name" value="Flavin_mOase-like"/>
</dbReference>
<gene>
    <name evidence="8" type="ORF">PVAR5_6111</name>
</gene>
<reference evidence="9" key="1">
    <citation type="journal article" date="2014" name="Genome Announc.">
        <title>Draft genome sequence of the formaldehyde-resistant fungus Byssochlamys spectabilis No. 5 (anamorph Paecilomyces variotii No. 5) (NBRC109023).</title>
        <authorList>
            <person name="Oka T."/>
            <person name="Ekino K."/>
            <person name="Fukuda K."/>
            <person name="Nomura Y."/>
        </authorList>
    </citation>
    <scope>NUCLEOTIDE SEQUENCE [LARGE SCALE GENOMIC DNA]</scope>
    <source>
        <strain evidence="9">No. 5 / NBRC 109023</strain>
    </source>
</reference>
<dbReference type="GO" id="GO:0004499">
    <property type="term" value="F:N,N-dimethylaniline monooxygenase activity"/>
    <property type="evidence" value="ECO:0007669"/>
    <property type="project" value="InterPro"/>
</dbReference>
<feature type="region of interest" description="Disordered" evidence="5">
    <location>
        <begin position="284"/>
        <end position="303"/>
    </location>
</feature>
<dbReference type="InterPro" id="IPR036188">
    <property type="entry name" value="FAD/NAD-bd_sf"/>
</dbReference>
<dbReference type="Proteomes" id="UP000018001">
    <property type="component" value="Unassembled WGS sequence"/>
</dbReference>
<evidence type="ECO:0000313" key="8">
    <source>
        <dbReference type="EMBL" id="GAD97436.1"/>
    </source>
</evidence>
<dbReference type="InterPro" id="IPR013785">
    <property type="entry name" value="Aldolase_TIM"/>
</dbReference>
<accession>V5G623</accession>
<dbReference type="HOGENOM" id="CLU_269802_0_0_1"/>
<dbReference type="PANTHER" id="PTHR10578">
    <property type="entry name" value="S -2-HYDROXY-ACID OXIDASE-RELATED"/>
    <property type="match status" value="1"/>
</dbReference>
<dbReference type="SUPFAM" id="SSF51395">
    <property type="entry name" value="FMN-linked oxidoreductases"/>
    <property type="match status" value="1"/>
</dbReference>
<keyword evidence="8" id="KW-0503">Monooxygenase</keyword>
<dbReference type="SUPFAM" id="SSF51905">
    <property type="entry name" value="FAD/NAD(P)-binding domain"/>
    <property type="match status" value="1"/>
</dbReference>
<dbReference type="InterPro" id="IPR036400">
    <property type="entry name" value="Cyt_B5-like_heme/steroid_sf"/>
</dbReference>
<dbReference type="PANTHER" id="PTHR10578:SF104">
    <property type="entry name" value="CYTOCHROME B2, MITOCHONDRIAL-RELATED"/>
    <property type="match status" value="1"/>
</dbReference>
<organism evidence="8 9">
    <name type="scientific">Byssochlamys spectabilis (strain No. 5 / NBRC 109023)</name>
    <name type="common">Paecilomyces variotii</name>
    <dbReference type="NCBI Taxonomy" id="1356009"/>
    <lineage>
        <taxon>Eukaryota</taxon>
        <taxon>Fungi</taxon>
        <taxon>Dikarya</taxon>
        <taxon>Ascomycota</taxon>
        <taxon>Pezizomycotina</taxon>
        <taxon>Eurotiomycetes</taxon>
        <taxon>Eurotiomycetidae</taxon>
        <taxon>Eurotiales</taxon>
        <taxon>Thermoascaceae</taxon>
        <taxon>Paecilomyces</taxon>
    </lineage>
</organism>
<dbReference type="GO" id="GO:0050661">
    <property type="term" value="F:NADP binding"/>
    <property type="evidence" value="ECO:0007669"/>
    <property type="project" value="InterPro"/>
</dbReference>
<dbReference type="GO" id="GO:0050660">
    <property type="term" value="F:flavin adenine dinucleotide binding"/>
    <property type="evidence" value="ECO:0007669"/>
    <property type="project" value="InterPro"/>
</dbReference>
<keyword evidence="2" id="KW-0285">Flavoprotein</keyword>
<sequence length="1210" mass="136754">MTLRKISASEIGSHRHEDDAWIVINGTVWDITGFAAKHPGGPKVIADHAGKDGSSMYNDIHGPGLISSYLGPEKQIGVVDDMDKDSLIKEAPKERVIPKPDLKSIVDLSQFEMVAETALKRRAWSYVSGATEDGVTHDANCEFYRRIFFRPQVLNGAGKIDTSTVFMGKKCAVPFFNAPTSSVKLSHPDGELALARASVAHGVPPCLPTMSSYALSEIVDVMPASYPFFFQLYMNLDRSEAERTLREARDLGAQAILVTVDLPVMSKRQNRDRRQVPLQQDMETLEKKEEETSAAGSWSHTPTNIAIDPDLQWKDIEWIRKATGLPVILKGIQSAADAKRAFEHGCSGIYISNHGGRALDTAPPAILVLLEIHASCPEILGKIDIIIDGGIRRGSDILKAICLGANVVCIGRPFLYALSYGEAGVNHAFDILKHELETAMALLGISSLDQAHPGLVNTSLLDFMVYRGDKHPWARRKPSMEKTTVAVIGAGPSGLSMLKQLREDGFAVTLFERRNKVGGLWAYSEDKRYTTALPRMFMLVLSCNDVFSLHDDERPEQISASSLAASATILCQIVRYPVYMNAHHFREFMEDYATHFDLLKDINFNTTIKRVVRNEADTKWLIESEDEDKTERLEFDKVAFCHGYQTQAPLPVFDGQDKFKGTILHSQQYRRPEDFSGKRVVIVGFGSSTGDIIPDLVPHAAKVYLSHRRGAVPYKRLHGGKPQDLLVTWRRRQISLLIQRYFPQLHKLLADTAVNFLVRRSFGKLDPEWRLKPWPSVTLHLPGSGENVIPLLKSGKVSNLHGIRRFLGLKSIEFNDGMMLDDIDAVICCTGYNADWSIAPFLKTSMPPAYGYSGAPMYRLYMNLFPPDYASSCVFLCYSAFGKSNGFSFADVTAMAVSNIWRGLEKLPTKAQMEKHIDEHQKWVASRWEIDHYIDPSMVKQWEFQSFLHRAAGTGMENLGWGWSGWKFWWKDRKMYNLMNNGVETSHMYRFFETGKRTTWPGAREAILHMNEVNLAREHNFFIDAEASDLKTNIDTARIVVETHATDSYQNVLFSLLRFRLYTGRYPNHMTIVSHEFKRRRFLEFHFPAIGWVPRKISENADSMLVWEGERRRVHFLGMNPPPETTPPESLIEGEEKRGIALWRKDLYGTGPELAGKRKKRGWGDGMEDGIFVNVGLEPVVERLVRWDGGVDKNAWFNEMDRLPWSISDR</sequence>
<dbReference type="PROSITE" id="PS50255">
    <property type="entry name" value="CYTOCHROME_B5_2"/>
    <property type="match status" value="1"/>
</dbReference>
<keyword evidence="9" id="KW-1185">Reference proteome</keyword>
<dbReference type="Pfam" id="PF00173">
    <property type="entry name" value="Cyt-b5"/>
    <property type="match status" value="1"/>
</dbReference>
<dbReference type="EMBL" id="BAUL01000199">
    <property type="protein sequence ID" value="GAD97436.1"/>
    <property type="molecule type" value="Genomic_DNA"/>
</dbReference>
<dbReference type="PROSITE" id="PS51349">
    <property type="entry name" value="FMN_HYDROXY_ACID_DH_2"/>
    <property type="match status" value="1"/>
</dbReference>
<dbReference type="Pfam" id="PF01070">
    <property type="entry name" value="FMN_dh"/>
    <property type="match status" value="1"/>
</dbReference>
<dbReference type="Gene3D" id="3.10.120.10">
    <property type="entry name" value="Cytochrome b5-like heme/steroid binding domain"/>
    <property type="match status" value="1"/>
</dbReference>
<evidence type="ECO:0000256" key="1">
    <source>
        <dbReference type="ARBA" id="ARBA00001917"/>
    </source>
</evidence>
<dbReference type="InterPro" id="IPR037396">
    <property type="entry name" value="FMN_HAD"/>
</dbReference>
<evidence type="ECO:0000256" key="3">
    <source>
        <dbReference type="ARBA" id="ARBA00022827"/>
    </source>
</evidence>
<dbReference type="Gene3D" id="3.50.50.60">
    <property type="entry name" value="FAD/NAD(P)-binding domain"/>
    <property type="match status" value="4"/>
</dbReference>
<dbReference type="SUPFAM" id="SSF55856">
    <property type="entry name" value="Cytochrome b5-like heme/steroid binding domain"/>
    <property type="match status" value="1"/>
</dbReference>
<dbReference type="PRINTS" id="PR00370">
    <property type="entry name" value="FMOXYGENASE"/>
</dbReference>
<feature type="compositionally biased region" description="Polar residues" evidence="5">
    <location>
        <begin position="294"/>
        <end position="303"/>
    </location>
</feature>
<proteinExistence type="predicted"/>
<evidence type="ECO:0000259" key="7">
    <source>
        <dbReference type="PROSITE" id="PS51349"/>
    </source>
</evidence>
<dbReference type="InterPro" id="IPR000960">
    <property type="entry name" value="Flavin_mOase"/>
</dbReference>
<dbReference type="eggNOG" id="KOG4533">
    <property type="taxonomic scope" value="Eukaryota"/>
</dbReference>
<evidence type="ECO:0000256" key="4">
    <source>
        <dbReference type="ARBA" id="ARBA00023002"/>
    </source>
</evidence>
<dbReference type="eggNOG" id="KOG0538">
    <property type="taxonomic scope" value="Eukaryota"/>
</dbReference>
<dbReference type="AlphaFoldDB" id="V5G623"/>
<evidence type="ECO:0000256" key="2">
    <source>
        <dbReference type="ARBA" id="ARBA00022630"/>
    </source>
</evidence>
<dbReference type="eggNOG" id="KOG1399">
    <property type="taxonomic scope" value="Eukaryota"/>
</dbReference>
<dbReference type="eggNOG" id="KOG0537">
    <property type="taxonomic scope" value="Eukaryota"/>
</dbReference>
<dbReference type="InterPro" id="IPR001199">
    <property type="entry name" value="Cyt_B5-like_heme/steroid-bd"/>
</dbReference>
<dbReference type="SMART" id="SM01117">
    <property type="entry name" value="Cyt-b5"/>
    <property type="match status" value="1"/>
</dbReference>
<feature type="domain" description="FMN hydroxy acid dehydrogenase" evidence="7">
    <location>
        <begin position="100"/>
        <end position="461"/>
    </location>
</feature>
<dbReference type="OrthoDB" id="66881at2759"/>
<dbReference type="InterPro" id="IPR000262">
    <property type="entry name" value="FMN-dep_DH"/>
</dbReference>
<dbReference type="Gene3D" id="3.20.20.70">
    <property type="entry name" value="Aldolase class I"/>
    <property type="match status" value="1"/>
</dbReference>
<dbReference type="Pfam" id="PF00743">
    <property type="entry name" value="FMO-like"/>
    <property type="match status" value="1"/>
</dbReference>
<feature type="domain" description="Cytochrome b5 heme-binding" evidence="6">
    <location>
        <begin position="3"/>
        <end position="80"/>
    </location>
</feature>
<keyword evidence="3" id="KW-0274">FAD</keyword>
<comment type="cofactor">
    <cofactor evidence="1">
        <name>FMN</name>
        <dbReference type="ChEBI" id="CHEBI:58210"/>
    </cofactor>
</comment>
<dbReference type="InParanoid" id="V5G623"/>
<evidence type="ECO:0000259" key="6">
    <source>
        <dbReference type="PROSITE" id="PS50255"/>
    </source>
</evidence>
<name>V5G623_BYSSN</name>
<keyword evidence="4" id="KW-0560">Oxidoreductase</keyword>
<evidence type="ECO:0000313" key="9">
    <source>
        <dbReference type="Proteomes" id="UP000018001"/>
    </source>
</evidence>